<feature type="transmembrane region" description="Helical" evidence="8">
    <location>
        <begin position="327"/>
        <end position="346"/>
    </location>
</feature>
<dbReference type="EMBL" id="NMTY01000026">
    <property type="protein sequence ID" value="PDX80478.1"/>
    <property type="molecule type" value="Genomic_DNA"/>
</dbReference>
<feature type="transmembrane region" description="Helical" evidence="8">
    <location>
        <begin position="145"/>
        <end position="161"/>
    </location>
</feature>
<gene>
    <name evidence="10" type="ORF">CGS58_12065</name>
</gene>
<dbReference type="AlphaFoldDB" id="A0A2A7AN82"/>
<protein>
    <recommendedName>
        <fullName evidence="9">Glycosyltransferase RgtA/B/C/D-like domain-containing protein</fullName>
    </recommendedName>
</protein>
<dbReference type="Proteomes" id="UP000220005">
    <property type="component" value="Unassembled WGS sequence"/>
</dbReference>
<evidence type="ECO:0000313" key="11">
    <source>
        <dbReference type="Proteomes" id="UP000220005"/>
    </source>
</evidence>
<dbReference type="InterPro" id="IPR038731">
    <property type="entry name" value="RgtA/B/C-like"/>
</dbReference>
<evidence type="ECO:0000256" key="7">
    <source>
        <dbReference type="ARBA" id="ARBA00023136"/>
    </source>
</evidence>
<proteinExistence type="predicted"/>
<accession>A0A2A7AN82</accession>
<feature type="transmembrane region" description="Helical" evidence="8">
    <location>
        <begin position="189"/>
        <end position="206"/>
    </location>
</feature>
<evidence type="ECO:0000256" key="6">
    <source>
        <dbReference type="ARBA" id="ARBA00022989"/>
    </source>
</evidence>
<organism evidence="10 11">
    <name type="scientific">Faecalibacterium prausnitzii</name>
    <dbReference type="NCBI Taxonomy" id="853"/>
    <lineage>
        <taxon>Bacteria</taxon>
        <taxon>Bacillati</taxon>
        <taxon>Bacillota</taxon>
        <taxon>Clostridia</taxon>
        <taxon>Eubacteriales</taxon>
        <taxon>Oscillospiraceae</taxon>
        <taxon>Faecalibacterium</taxon>
    </lineage>
</organism>
<evidence type="ECO:0000256" key="2">
    <source>
        <dbReference type="ARBA" id="ARBA00022475"/>
    </source>
</evidence>
<name>A0A2A7AN82_9FIRM</name>
<evidence type="ECO:0000256" key="3">
    <source>
        <dbReference type="ARBA" id="ARBA00022676"/>
    </source>
</evidence>
<dbReference type="PANTHER" id="PTHR33908">
    <property type="entry name" value="MANNOSYLTRANSFERASE YKCB-RELATED"/>
    <property type="match status" value="1"/>
</dbReference>
<dbReference type="GO" id="GO:0016763">
    <property type="term" value="F:pentosyltransferase activity"/>
    <property type="evidence" value="ECO:0007669"/>
    <property type="project" value="TreeGrafter"/>
</dbReference>
<keyword evidence="7 8" id="KW-0472">Membrane</keyword>
<evidence type="ECO:0000313" key="10">
    <source>
        <dbReference type="EMBL" id="PDX80478.1"/>
    </source>
</evidence>
<feature type="transmembrane region" description="Helical" evidence="8">
    <location>
        <begin position="91"/>
        <end position="113"/>
    </location>
</feature>
<keyword evidence="5 8" id="KW-0812">Transmembrane</keyword>
<keyword evidence="3" id="KW-0328">Glycosyltransferase</keyword>
<feature type="transmembrane region" description="Helical" evidence="8">
    <location>
        <begin position="9"/>
        <end position="30"/>
    </location>
</feature>
<evidence type="ECO:0000256" key="5">
    <source>
        <dbReference type="ARBA" id="ARBA00022692"/>
    </source>
</evidence>
<keyword evidence="2" id="KW-1003">Cell membrane</keyword>
<keyword evidence="6 8" id="KW-1133">Transmembrane helix</keyword>
<dbReference type="GO" id="GO:0009103">
    <property type="term" value="P:lipopolysaccharide biosynthetic process"/>
    <property type="evidence" value="ECO:0007669"/>
    <property type="project" value="UniProtKB-ARBA"/>
</dbReference>
<feature type="transmembrane region" description="Helical" evidence="8">
    <location>
        <begin position="263"/>
        <end position="291"/>
    </location>
</feature>
<feature type="transmembrane region" description="Helical" evidence="8">
    <location>
        <begin position="303"/>
        <end position="321"/>
    </location>
</feature>
<dbReference type="GO" id="GO:0005886">
    <property type="term" value="C:plasma membrane"/>
    <property type="evidence" value="ECO:0007669"/>
    <property type="project" value="UniProtKB-SubCell"/>
</dbReference>
<keyword evidence="4" id="KW-0808">Transferase</keyword>
<evidence type="ECO:0000256" key="4">
    <source>
        <dbReference type="ARBA" id="ARBA00022679"/>
    </source>
</evidence>
<comment type="subcellular location">
    <subcellularLocation>
        <location evidence="1">Cell membrane</location>
        <topology evidence="1">Multi-pass membrane protein</topology>
    </subcellularLocation>
</comment>
<feature type="transmembrane region" description="Helical" evidence="8">
    <location>
        <begin position="358"/>
        <end position="379"/>
    </location>
</feature>
<feature type="transmembrane region" description="Helical" evidence="8">
    <location>
        <begin position="213"/>
        <end position="230"/>
    </location>
</feature>
<evidence type="ECO:0000259" key="9">
    <source>
        <dbReference type="Pfam" id="PF13231"/>
    </source>
</evidence>
<evidence type="ECO:0000256" key="8">
    <source>
        <dbReference type="SAM" id="Phobius"/>
    </source>
</evidence>
<dbReference type="RefSeq" id="WP_097840030.1">
    <property type="nucleotide sequence ID" value="NZ_NMTY01000026.1"/>
</dbReference>
<evidence type="ECO:0000256" key="1">
    <source>
        <dbReference type="ARBA" id="ARBA00004651"/>
    </source>
</evidence>
<reference evidence="10 11" key="1">
    <citation type="journal article" date="2017" name="Front. Microbiol.">
        <title>New Insights into the Diversity of the Genus Faecalibacterium.</title>
        <authorList>
            <person name="Benevides L."/>
            <person name="Burman S."/>
            <person name="Martin R."/>
            <person name="Robert V."/>
            <person name="Thomas M."/>
            <person name="Miquel S."/>
            <person name="Chain F."/>
            <person name="Sokol H."/>
            <person name="Bermudez-Humaran L.G."/>
            <person name="Morrison M."/>
            <person name="Langella P."/>
            <person name="Azevedo V.A."/>
            <person name="Chatel J.M."/>
            <person name="Soares S."/>
        </authorList>
    </citation>
    <scope>NUCLEOTIDE SEQUENCE [LARGE SCALE GENOMIC DNA]</scope>
    <source>
        <strain evidence="10 11">CNCM I 4575</strain>
    </source>
</reference>
<dbReference type="Pfam" id="PF13231">
    <property type="entry name" value="PMT_2"/>
    <property type="match status" value="1"/>
</dbReference>
<feature type="domain" description="Glycosyltransferase RgtA/B/C/D-like" evidence="9">
    <location>
        <begin position="71"/>
        <end position="219"/>
    </location>
</feature>
<sequence>MKNPRTKRILLACGLAAGILFLALLCFYHLDYGELMDWDEARHGVSAYEMLQTGEPIVTTYAYSPDYWNLKPPLSEWLIALGYKLFGYNAYGLRFFSGVSMFLSALLCAAFLWKRYGKTEAVFSLFAFASCGKLFYYHAARNGDADALFIFCYTIAVLCLCEGHRKFSWTYGACLAFSFAFLAKGWHAGTIALLVLLTLLFTGRFSQMRLKHYALCALSSLGPAGLWALARWRKDGLSFLISMFTYDVVNRATGSLENHAAPVYFYLGVLGRSVSSIFLILLSLFGLVLLLRSNAFRQHSSPFYDALVCVLAVLVPFVLFSAASSKLFWYILCVYPAIVLLSALAVHQAKHRLPSAAWPKLLLTLSLGLVVCFSAHNVWRYAVEPSRSVTGLSLLLADCSTPAKARYYIDAGKWQQIKLMEAEWLTDATPCDGGAEAFAADSGSYLITSAAALDAYPQYEVIRQTEEFALLYNP</sequence>
<dbReference type="PANTHER" id="PTHR33908:SF11">
    <property type="entry name" value="MEMBRANE PROTEIN"/>
    <property type="match status" value="1"/>
</dbReference>
<dbReference type="InterPro" id="IPR050297">
    <property type="entry name" value="LipidA_mod_glycosyltrf_83"/>
</dbReference>
<comment type="caution">
    <text evidence="10">The sequence shown here is derived from an EMBL/GenBank/DDBJ whole genome shotgun (WGS) entry which is preliminary data.</text>
</comment>